<proteinExistence type="predicted"/>
<dbReference type="AlphaFoldDB" id="A0A1I5TFL0"/>
<accession>A0A1I5TFL0</accession>
<name>A0A1I5TFL0_9BACT</name>
<sequence>MNQISFHIPEAMTASIEQEYAQMKTIIADREIVKKRSHQVKDIHFLSANLQSFMPEIEEEEHEGIYLRLITNHAIRSKDIGYLQSGNLTGMNSVQGLSFLKEYTDKPGIFCTYHMGAYRGIIGILAFNNINIALVVDTKTKNRQADEVLKTVSDINRQTGLNTQARVLDAEALDIGVQLTKAIQEKYSIVIFLDGNSGNGGVYKRDTKSLKVKFLNSYIWSRTGVALISYATKTPVIPVISFYEAQEGKTLPKSTFRFFDPIVPDWGKVRMQEYVHNTTRQLYGVLETYLKKYVDQWESLFYFHKFIDLESIPSQNKPELVEFEQVDPALRFRFHNKQFGLFKLNDDCYLLNKRTYQTFPLKPESYEALFRLNQPISLREIQTFLSESQIRTYRETGIIISE</sequence>
<dbReference type="STRING" id="1079859.SAMN04515674_10629"/>
<keyword evidence="2" id="KW-1185">Reference proteome</keyword>
<protein>
    <submittedName>
        <fullName evidence="1">Lauroyl/myristoyl acyltransferase</fullName>
    </submittedName>
</protein>
<gene>
    <name evidence="1" type="ORF">SAMN04515674_10629</name>
</gene>
<evidence type="ECO:0000313" key="2">
    <source>
        <dbReference type="Proteomes" id="UP000199306"/>
    </source>
</evidence>
<keyword evidence="1" id="KW-0012">Acyltransferase</keyword>
<dbReference type="RefSeq" id="WP_092017112.1">
    <property type="nucleotide sequence ID" value="NZ_FOXH01000006.1"/>
</dbReference>
<keyword evidence="1" id="KW-0808">Transferase</keyword>
<dbReference type="GO" id="GO:0016746">
    <property type="term" value="F:acyltransferase activity"/>
    <property type="evidence" value="ECO:0007669"/>
    <property type="project" value="UniProtKB-KW"/>
</dbReference>
<dbReference type="Proteomes" id="UP000199306">
    <property type="component" value="Unassembled WGS sequence"/>
</dbReference>
<evidence type="ECO:0000313" key="1">
    <source>
        <dbReference type="EMBL" id="SFP81835.1"/>
    </source>
</evidence>
<dbReference type="OrthoDB" id="1373292at2"/>
<reference evidence="1 2" key="1">
    <citation type="submission" date="2016-10" db="EMBL/GenBank/DDBJ databases">
        <authorList>
            <person name="de Groot N.N."/>
        </authorList>
    </citation>
    <scope>NUCLEOTIDE SEQUENCE [LARGE SCALE GENOMIC DNA]</scope>
    <source>
        <strain evidence="2">E92,LMG 26720,CCM 7988</strain>
    </source>
</reference>
<dbReference type="EMBL" id="FOXH01000006">
    <property type="protein sequence ID" value="SFP81835.1"/>
    <property type="molecule type" value="Genomic_DNA"/>
</dbReference>
<organism evidence="1 2">
    <name type="scientific">Pseudarcicella hirudinis</name>
    <dbReference type="NCBI Taxonomy" id="1079859"/>
    <lineage>
        <taxon>Bacteria</taxon>
        <taxon>Pseudomonadati</taxon>
        <taxon>Bacteroidota</taxon>
        <taxon>Cytophagia</taxon>
        <taxon>Cytophagales</taxon>
        <taxon>Flectobacillaceae</taxon>
        <taxon>Pseudarcicella</taxon>
    </lineage>
</organism>